<dbReference type="InterPro" id="IPR011990">
    <property type="entry name" value="TPR-like_helical_dom_sf"/>
</dbReference>
<keyword evidence="4" id="KW-1185">Reference proteome</keyword>
<evidence type="ECO:0000256" key="1">
    <source>
        <dbReference type="ARBA" id="ARBA00007100"/>
    </source>
</evidence>
<evidence type="ECO:0000313" key="3">
    <source>
        <dbReference type="EMBL" id="CUS02195.2"/>
    </source>
</evidence>
<organism evidence="3 4">
    <name type="scientific">Candidatus Promineifilum breve</name>
    <dbReference type="NCBI Taxonomy" id="1806508"/>
    <lineage>
        <taxon>Bacteria</taxon>
        <taxon>Bacillati</taxon>
        <taxon>Chloroflexota</taxon>
        <taxon>Ardenticatenia</taxon>
        <taxon>Candidatus Promineifilales</taxon>
        <taxon>Candidatus Promineifilaceae</taxon>
        <taxon>Candidatus Promineifilum</taxon>
    </lineage>
</organism>
<proteinExistence type="inferred from homology"/>
<dbReference type="InterPro" id="IPR032698">
    <property type="entry name" value="SirB1_N"/>
</dbReference>
<dbReference type="PANTHER" id="PTHR31350:SF21">
    <property type="entry name" value="F-BOX ONLY PROTEIN 21"/>
    <property type="match status" value="1"/>
</dbReference>
<protein>
    <recommendedName>
        <fullName evidence="2">Protein SirB1 N-terminal domain-containing protein</fullName>
    </recommendedName>
</protein>
<sequence length="276" mass="31159">MMGMGQWMFRDELQLLEINVPRAALQLARTIAYPQLNVADYMGVLHELSEEAADYVDIAAPVAEQAEQLAAYLFRRRGFQGNRHTYADPRNSYLNEVIDRRLGIPITLSILYISVAEQLGLPAYGIGLPGHFIVGIRAEGADRWLDPFHEGRWLDLADCADLIRLSSGYAGPIEASWFSPVKGRVILARLLSNLRANYVSTGAWAQAAEVIQLLRQTQPSEAEHLRDLGLVYYHQHRLPQAAHYLNAYLQRMPDAEDAHVIRDGIKRVLDEWAPMN</sequence>
<dbReference type="SUPFAM" id="SSF48452">
    <property type="entry name" value="TPR-like"/>
    <property type="match status" value="1"/>
</dbReference>
<dbReference type="OrthoDB" id="232498at2"/>
<dbReference type="EMBL" id="LN890655">
    <property type="protein sequence ID" value="CUS02195.2"/>
    <property type="molecule type" value="Genomic_DNA"/>
</dbReference>
<dbReference type="Proteomes" id="UP000215027">
    <property type="component" value="Chromosome I"/>
</dbReference>
<comment type="similarity">
    <text evidence="1">Belongs to the UPF0162 family.</text>
</comment>
<dbReference type="Pfam" id="PF13369">
    <property type="entry name" value="Transglut_core2"/>
    <property type="match status" value="1"/>
</dbReference>
<gene>
    <name evidence="3" type="ORF">CFX0092_A0314</name>
</gene>
<dbReference type="Pfam" id="PF13371">
    <property type="entry name" value="TPR_9"/>
    <property type="match status" value="1"/>
</dbReference>
<evidence type="ECO:0000313" key="4">
    <source>
        <dbReference type="Proteomes" id="UP000215027"/>
    </source>
</evidence>
<accession>A0A160T156</accession>
<dbReference type="PANTHER" id="PTHR31350">
    <property type="entry name" value="SI:DKEY-261L7.2"/>
    <property type="match status" value="1"/>
</dbReference>
<reference evidence="3" key="1">
    <citation type="submission" date="2016-01" db="EMBL/GenBank/DDBJ databases">
        <authorList>
            <person name="Mcilroy J.S."/>
            <person name="Karst M S."/>
            <person name="Albertsen M."/>
        </authorList>
    </citation>
    <scope>NUCLEOTIDE SEQUENCE</scope>
    <source>
        <strain evidence="3">Cfx-K</strain>
    </source>
</reference>
<dbReference type="Gene3D" id="1.25.40.10">
    <property type="entry name" value="Tetratricopeptide repeat domain"/>
    <property type="match status" value="1"/>
</dbReference>
<name>A0A160T156_9CHLR</name>
<dbReference type="AlphaFoldDB" id="A0A160T156"/>
<evidence type="ECO:0000259" key="2">
    <source>
        <dbReference type="Pfam" id="PF13369"/>
    </source>
</evidence>
<dbReference type="KEGG" id="pbf:CFX0092_A0314"/>
<feature type="domain" description="Protein SirB1 N-terminal" evidence="2">
    <location>
        <begin position="42"/>
        <end position="191"/>
    </location>
</feature>